<proteinExistence type="predicted"/>
<protein>
    <submittedName>
        <fullName evidence="1">Uncharacterized protein</fullName>
    </submittedName>
</protein>
<organism evidence="1 2">
    <name type="scientific">Nostocoides veronense</name>
    <dbReference type="NCBI Taxonomy" id="330836"/>
    <lineage>
        <taxon>Bacteria</taxon>
        <taxon>Bacillati</taxon>
        <taxon>Actinomycetota</taxon>
        <taxon>Actinomycetes</taxon>
        <taxon>Micrococcales</taxon>
        <taxon>Intrasporangiaceae</taxon>
        <taxon>Nostocoides</taxon>
    </lineage>
</organism>
<comment type="caution">
    <text evidence="1">The sequence shown here is derived from an EMBL/GenBank/DDBJ whole genome shotgun (WGS) entry which is preliminary data.</text>
</comment>
<dbReference type="RefSeq" id="WP_344085332.1">
    <property type="nucleotide sequence ID" value="NZ_BAAAPO010000037.1"/>
</dbReference>
<evidence type="ECO:0000313" key="1">
    <source>
        <dbReference type="EMBL" id="GAA1798495.1"/>
    </source>
</evidence>
<dbReference type="EMBL" id="BAAAPO010000037">
    <property type="protein sequence ID" value="GAA1798495.1"/>
    <property type="molecule type" value="Genomic_DNA"/>
</dbReference>
<sequence length="58" mass="6116">MAAPHPAVDLSWTPPRSACHSTFGTSSLPNRAPRMAALIERIRASTVGLGELGIEAMD</sequence>
<reference evidence="2" key="1">
    <citation type="journal article" date="2019" name="Int. J. Syst. Evol. Microbiol.">
        <title>The Global Catalogue of Microorganisms (GCM) 10K type strain sequencing project: providing services to taxonomists for standard genome sequencing and annotation.</title>
        <authorList>
            <consortium name="The Broad Institute Genomics Platform"/>
            <consortium name="The Broad Institute Genome Sequencing Center for Infectious Disease"/>
            <person name="Wu L."/>
            <person name="Ma J."/>
        </authorList>
    </citation>
    <scope>NUCLEOTIDE SEQUENCE [LARGE SCALE GENOMIC DNA]</scope>
    <source>
        <strain evidence="2">JCM 15592</strain>
    </source>
</reference>
<dbReference type="Proteomes" id="UP001499938">
    <property type="component" value="Unassembled WGS sequence"/>
</dbReference>
<evidence type="ECO:0000313" key="2">
    <source>
        <dbReference type="Proteomes" id="UP001499938"/>
    </source>
</evidence>
<name>A0ABP4Y1V3_9MICO</name>
<gene>
    <name evidence="1" type="ORF">GCM10009811_23220</name>
</gene>
<accession>A0ABP4Y1V3</accession>
<keyword evidence="2" id="KW-1185">Reference proteome</keyword>